<feature type="transmembrane region" description="Helical" evidence="1">
    <location>
        <begin position="77"/>
        <end position="94"/>
    </location>
</feature>
<keyword evidence="3" id="KW-1185">Reference proteome</keyword>
<sequence length="141" mass="15941">MKTSLNISTAAVFVWIGFIGAISFMEAWLKFQAPGVSLPIGLGIGKLVFGALNKVEWFLAIIFFLCLIRIKLYKNYWFYGVLFILFIQTIWILPELNSRADAIISGVDLPSSPLHFYYVGAEIIKLILLITIGIKLLKLER</sequence>
<feature type="transmembrane region" description="Helical" evidence="1">
    <location>
        <begin position="114"/>
        <end position="137"/>
    </location>
</feature>
<name>A0A838ZMQ9_9FLAO</name>
<organism evidence="2 3">
    <name type="scientific">Moheibacter lacus</name>
    <dbReference type="NCBI Taxonomy" id="2745851"/>
    <lineage>
        <taxon>Bacteria</taxon>
        <taxon>Pseudomonadati</taxon>
        <taxon>Bacteroidota</taxon>
        <taxon>Flavobacteriia</taxon>
        <taxon>Flavobacteriales</taxon>
        <taxon>Weeksellaceae</taxon>
        <taxon>Moheibacter</taxon>
    </lineage>
</organism>
<evidence type="ECO:0000313" key="2">
    <source>
        <dbReference type="EMBL" id="MBA5628377.1"/>
    </source>
</evidence>
<proteinExistence type="predicted"/>
<reference evidence="2 3" key="1">
    <citation type="submission" date="2020-07" db="EMBL/GenBank/DDBJ databases">
        <title>Moheibacter lacus sp. nov., a member of the family Flavobacteriaceae isolated from freshwater lake sediment.</title>
        <authorList>
            <person name="Liu Y."/>
        </authorList>
    </citation>
    <scope>NUCLEOTIDE SEQUENCE [LARGE SCALE GENOMIC DNA]</scope>
    <source>
        <strain evidence="2 3">BDHS18</strain>
    </source>
</reference>
<comment type="caution">
    <text evidence="2">The sequence shown here is derived from an EMBL/GenBank/DDBJ whole genome shotgun (WGS) entry which is preliminary data.</text>
</comment>
<gene>
    <name evidence="2" type="ORF">HU137_01180</name>
</gene>
<dbReference type="Proteomes" id="UP000552241">
    <property type="component" value="Unassembled WGS sequence"/>
</dbReference>
<keyword evidence="1" id="KW-1133">Transmembrane helix</keyword>
<dbReference type="EMBL" id="JACDZE010000001">
    <property type="protein sequence ID" value="MBA5628377.1"/>
    <property type="molecule type" value="Genomic_DNA"/>
</dbReference>
<evidence type="ECO:0008006" key="4">
    <source>
        <dbReference type="Google" id="ProtNLM"/>
    </source>
</evidence>
<keyword evidence="1" id="KW-0472">Membrane</keyword>
<dbReference type="RefSeq" id="WP_182041979.1">
    <property type="nucleotide sequence ID" value="NZ_JACDZE010000001.1"/>
</dbReference>
<keyword evidence="1" id="KW-0812">Transmembrane</keyword>
<accession>A0A838ZMQ9</accession>
<dbReference type="AlphaFoldDB" id="A0A838ZMQ9"/>
<feature type="transmembrane region" description="Helical" evidence="1">
    <location>
        <begin position="51"/>
        <end position="70"/>
    </location>
</feature>
<protein>
    <recommendedName>
        <fullName evidence="4">DUF4149 domain-containing protein</fullName>
    </recommendedName>
</protein>
<feature type="transmembrane region" description="Helical" evidence="1">
    <location>
        <begin position="12"/>
        <end position="31"/>
    </location>
</feature>
<evidence type="ECO:0000313" key="3">
    <source>
        <dbReference type="Proteomes" id="UP000552241"/>
    </source>
</evidence>
<evidence type="ECO:0000256" key="1">
    <source>
        <dbReference type="SAM" id="Phobius"/>
    </source>
</evidence>